<comment type="caution">
    <text evidence="2">The sequence shown here is derived from an EMBL/GenBank/DDBJ whole genome shotgun (WGS) entry which is preliminary data.</text>
</comment>
<sequence length="100" mass="11003">MSSSSPPISLLDLMSFSPSRDHQAPPPPPSPDMVQVVPRDVSHELLGKFQDTGEFGFDYGTSGLWSPPVLRPEVLASVQGVSGVRGRRRRSWRRKVGTVF</sequence>
<name>A0AAV5E7R7_ELECO</name>
<dbReference type="AlphaFoldDB" id="A0AAV5E7R7"/>
<evidence type="ECO:0000313" key="3">
    <source>
        <dbReference type="Proteomes" id="UP001054889"/>
    </source>
</evidence>
<dbReference type="PANTHER" id="PTHR34287:SF15">
    <property type="entry name" value="OS06G0551500 PROTEIN"/>
    <property type="match status" value="1"/>
</dbReference>
<feature type="region of interest" description="Disordered" evidence="1">
    <location>
        <begin position="1"/>
        <end position="32"/>
    </location>
</feature>
<keyword evidence="3" id="KW-1185">Reference proteome</keyword>
<organism evidence="2 3">
    <name type="scientific">Eleusine coracana subsp. coracana</name>
    <dbReference type="NCBI Taxonomy" id="191504"/>
    <lineage>
        <taxon>Eukaryota</taxon>
        <taxon>Viridiplantae</taxon>
        <taxon>Streptophyta</taxon>
        <taxon>Embryophyta</taxon>
        <taxon>Tracheophyta</taxon>
        <taxon>Spermatophyta</taxon>
        <taxon>Magnoliopsida</taxon>
        <taxon>Liliopsida</taxon>
        <taxon>Poales</taxon>
        <taxon>Poaceae</taxon>
        <taxon>PACMAD clade</taxon>
        <taxon>Chloridoideae</taxon>
        <taxon>Cynodonteae</taxon>
        <taxon>Eleusininae</taxon>
        <taxon>Eleusine</taxon>
    </lineage>
</organism>
<reference evidence="2" key="2">
    <citation type="submission" date="2021-12" db="EMBL/GenBank/DDBJ databases">
        <title>Resequencing data analysis of finger millet.</title>
        <authorList>
            <person name="Hatakeyama M."/>
            <person name="Aluri S."/>
            <person name="Balachadran M.T."/>
            <person name="Sivarajan S.R."/>
            <person name="Poveda L."/>
            <person name="Shimizu-Inatsugi R."/>
            <person name="Schlapbach R."/>
            <person name="Sreeman S.M."/>
            <person name="Shimizu K.K."/>
        </authorList>
    </citation>
    <scope>NUCLEOTIDE SEQUENCE</scope>
</reference>
<reference evidence="2" key="1">
    <citation type="journal article" date="2018" name="DNA Res.">
        <title>Multiple hybrid de novo genome assembly of finger millet, an orphan allotetraploid crop.</title>
        <authorList>
            <person name="Hatakeyama M."/>
            <person name="Aluri S."/>
            <person name="Balachadran M.T."/>
            <person name="Sivarajan S.R."/>
            <person name="Patrignani A."/>
            <person name="Gruter S."/>
            <person name="Poveda L."/>
            <person name="Shimizu-Inatsugi R."/>
            <person name="Baeten J."/>
            <person name="Francoijs K.J."/>
            <person name="Nataraja K.N."/>
            <person name="Reddy Y.A.N."/>
            <person name="Phadnis S."/>
            <person name="Ravikumar R.L."/>
            <person name="Schlapbach R."/>
            <person name="Sreeman S.M."/>
            <person name="Shimizu K.K."/>
        </authorList>
    </citation>
    <scope>NUCLEOTIDE SEQUENCE</scope>
</reference>
<gene>
    <name evidence="2" type="primary">gb06687</name>
    <name evidence="2" type="ORF">PR202_gb06687</name>
</gene>
<accession>A0AAV5E7R7</accession>
<evidence type="ECO:0000256" key="1">
    <source>
        <dbReference type="SAM" id="MobiDB-lite"/>
    </source>
</evidence>
<proteinExistence type="predicted"/>
<protein>
    <submittedName>
        <fullName evidence="2">Uncharacterized protein</fullName>
    </submittedName>
</protein>
<evidence type="ECO:0000313" key="2">
    <source>
        <dbReference type="EMBL" id="GJN19409.1"/>
    </source>
</evidence>
<dbReference type="Proteomes" id="UP001054889">
    <property type="component" value="Unassembled WGS sequence"/>
</dbReference>
<feature type="compositionally biased region" description="Low complexity" evidence="1">
    <location>
        <begin position="1"/>
        <end position="15"/>
    </location>
</feature>
<dbReference type="PANTHER" id="PTHR34287">
    <property type="entry name" value="OS06G0551500 PROTEIN-RELATED"/>
    <property type="match status" value="1"/>
</dbReference>
<dbReference type="EMBL" id="BQKI01000074">
    <property type="protein sequence ID" value="GJN19409.1"/>
    <property type="molecule type" value="Genomic_DNA"/>
</dbReference>